<feature type="compositionally biased region" description="Basic and acidic residues" evidence="1">
    <location>
        <begin position="24"/>
        <end position="35"/>
    </location>
</feature>
<feature type="region of interest" description="Disordered" evidence="1">
    <location>
        <begin position="1"/>
        <end position="70"/>
    </location>
</feature>
<comment type="caution">
    <text evidence="2">The sequence shown here is derived from an EMBL/GenBank/DDBJ whole genome shotgun (WGS) entry which is preliminary data.</text>
</comment>
<protein>
    <submittedName>
        <fullName evidence="2">Uncharacterized protein</fullName>
    </submittedName>
</protein>
<feature type="compositionally biased region" description="Basic and acidic residues" evidence="1">
    <location>
        <begin position="1"/>
        <end position="17"/>
    </location>
</feature>
<evidence type="ECO:0000256" key="1">
    <source>
        <dbReference type="SAM" id="MobiDB-lite"/>
    </source>
</evidence>
<dbReference type="EMBL" id="LHYE01000002">
    <property type="protein sequence ID" value="KXB07707.1"/>
    <property type="molecule type" value="Genomic_DNA"/>
</dbReference>
<evidence type="ECO:0000313" key="2">
    <source>
        <dbReference type="EMBL" id="KXB07707.1"/>
    </source>
</evidence>
<organism evidence="2 3">
    <name type="scientific">candidate division MSBL1 archaeon SCGC-AAA382A20</name>
    <dbReference type="NCBI Taxonomy" id="1698280"/>
    <lineage>
        <taxon>Archaea</taxon>
        <taxon>Methanobacteriati</taxon>
        <taxon>Methanobacteriota</taxon>
        <taxon>candidate division MSBL1</taxon>
    </lineage>
</organism>
<sequence>MSGDRIVLETEREEARHKNLAAAEKAKSTKHKDPFRLGGGSVKPESKRLQDVKARKEAEEEESSETNNSWEENKTQIAIVGLAGFVAGLIIAS</sequence>
<evidence type="ECO:0000313" key="3">
    <source>
        <dbReference type="Proteomes" id="UP000070263"/>
    </source>
</evidence>
<dbReference type="AlphaFoldDB" id="A0A133VMR3"/>
<gene>
    <name evidence="2" type="ORF">AKJ51_00330</name>
</gene>
<reference evidence="2 3" key="1">
    <citation type="journal article" date="2016" name="Sci. Rep.">
        <title>Metabolic traits of an uncultured archaeal lineage -MSBL1- from brine pools of the Red Sea.</title>
        <authorList>
            <person name="Mwirichia R."/>
            <person name="Alam I."/>
            <person name="Rashid M."/>
            <person name="Vinu M."/>
            <person name="Ba-Alawi W."/>
            <person name="Anthony Kamau A."/>
            <person name="Kamanda Ngugi D."/>
            <person name="Goker M."/>
            <person name="Klenk H.P."/>
            <person name="Bajic V."/>
            <person name="Stingl U."/>
        </authorList>
    </citation>
    <scope>NUCLEOTIDE SEQUENCE [LARGE SCALE GENOMIC DNA]</scope>
    <source>
        <strain evidence="2">SCGC-AAA382A20</strain>
    </source>
</reference>
<dbReference type="Proteomes" id="UP000070263">
    <property type="component" value="Unassembled WGS sequence"/>
</dbReference>
<accession>A0A133VMR3</accession>
<name>A0A133VMR3_9EURY</name>
<keyword evidence="3" id="KW-1185">Reference proteome</keyword>
<feature type="compositionally biased region" description="Basic and acidic residues" evidence="1">
    <location>
        <begin position="44"/>
        <end position="58"/>
    </location>
</feature>
<proteinExistence type="predicted"/>